<protein>
    <submittedName>
        <fullName evidence="2">Uncharacterized protein</fullName>
    </submittedName>
</protein>
<evidence type="ECO:0000313" key="2">
    <source>
        <dbReference type="EMBL" id="KAJ1206411.1"/>
    </source>
</evidence>
<dbReference type="AlphaFoldDB" id="A0AAV7W139"/>
<name>A0AAV7W139_PLEWA</name>
<dbReference type="EMBL" id="JANPWB010000002">
    <property type="protein sequence ID" value="KAJ1206411.1"/>
    <property type="molecule type" value="Genomic_DNA"/>
</dbReference>
<accession>A0AAV7W139</accession>
<evidence type="ECO:0000313" key="3">
    <source>
        <dbReference type="Proteomes" id="UP001066276"/>
    </source>
</evidence>
<gene>
    <name evidence="2" type="ORF">NDU88_001816</name>
</gene>
<feature type="region of interest" description="Disordered" evidence="1">
    <location>
        <begin position="95"/>
        <end position="114"/>
    </location>
</feature>
<evidence type="ECO:0000256" key="1">
    <source>
        <dbReference type="SAM" id="MobiDB-lite"/>
    </source>
</evidence>
<organism evidence="2 3">
    <name type="scientific">Pleurodeles waltl</name>
    <name type="common">Iberian ribbed newt</name>
    <dbReference type="NCBI Taxonomy" id="8319"/>
    <lineage>
        <taxon>Eukaryota</taxon>
        <taxon>Metazoa</taxon>
        <taxon>Chordata</taxon>
        <taxon>Craniata</taxon>
        <taxon>Vertebrata</taxon>
        <taxon>Euteleostomi</taxon>
        <taxon>Amphibia</taxon>
        <taxon>Batrachia</taxon>
        <taxon>Caudata</taxon>
        <taxon>Salamandroidea</taxon>
        <taxon>Salamandridae</taxon>
        <taxon>Pleurodelinae</taxon>
        <taxon>Pleurodeles</taxon>
    </lineage>
</organism>
<sequence>MGVFAPVPGEDLRCSGEKKGAGVEEGSGFREGRAGRCCEACQIAYEGAAAHICCGDSHRGGDRDKVLRTPSGTRSVKSVGGALLEVPSTALKELKEEKVGPEGPKKGVSSHGQACGVLGRKGGPVRNDLEASLRAAPHVMLQGTHDNAETLHSRDHKKGEGRQREQGCHSADFRSGELGGAGEGSMEVGSA</sequence>
<proteinExistence type="predicted"/>
<reference evidence="2" key="1">
    <citation type="journal article" date="2022" name="bioRxiv">
        <title>Sequencing and chromosome-scale assembly of the giantPleurodeles waltlgenome.</title>
        <authorList>
            <person name="Brown T."/>
            <person name="Elewa A."/>
            <person name="Iarovenko S."/>
            <person name="Subramanian E."/>
            <person name="Araus A.J."/>
            <person name="Petzold A."/>
            <person name="Susuki M."/>
            <person name="Suzuki K.-i.T."/>
            <person name="Hayashi T."/>
            <person name="Toyoda A."/>
            <person name="Oliveira C."/>
            <person name="Osipova E."/>
            <person name="Leigh N.D."/>
            <person name="Simon A."/>
            <person name="Yun M.H."/>
        </authorList>
    </citation>
    <scope>NUCLEOTIDE SEQUENCE</scope>
    <source>
        <strain evidence="2">20211129_DDA</strain>
        <tissue evidence="2">Liver</tissue>
    </source>
</reference>
<feature type="compositionally biased region" description="Basic and acidic residues" evidence="1">
    <location>
        <begin position="95"/>
        <end position="105"/>
    </location>
</feature>
<dbReference type="Proteomes" id="UP001066276">
    <property type="component" value="Chromosome 1_2"/>
</dbReference>
<feature type="compositionally biased region" description="Basic and acidic residues" evidence="1">
    <location>
        <begin position="147"/>
        <end position="175"/>
    </location>
</feature>
<comment type="caution">
    <text evidence="2">The sequence shown here is derived from an EMBL/GenBank/DDBJ whole genome shotgun (WGS) entry which is preliminary data.</text>
</comment>
<feature type="region of interest" description="Disordered" evidence="1">
    <location>
        <begin position="147"/>
        <end position="191"/>
    </location>
</feature>
<keyword evidence="3" id="KW-1185">Reference proteome</keyword>